<name>A0A6I6JN88_9BACT</name>
<evidence type="ECO:0000256" key="1">
    <source>
        <dbReference type="ARBA" id="ARBA00038494"/>
    </source>
</evidence>
<dbReference type="Pfam" id="PF00535">
    <property type="entry name" value="Glycos_transf_2"/>
    <property type="match status" value="1"/>
</dbReference>
<dbReference type="GO" id="GO:0016740">
    <property type="term" value="F:transferase activity"/>
    <property type="evidence" value="ECO:0007669"/>
    <property type="project" value="UniProtKB-KW"/>
</dbReference>
<dbReference type="Gene3D" id="3.90.550.10">
    <property type="entry name" value="Spore Coat Polysaccharide Biosynthesis Protein SpsA, Chain A"/>
    <property type="match status" value="1"/>
</dbReference>
<dbReference type="AlphaFoldDB" id="A0A6I6JN88"/>
<proteinExistence type="inferred from homology"/>
<feature type="domain" description="Glycosyltransferase 2-like" evidence="2">
    <location>
        <begin position="10"/>
        <end position="134"/>
    </location>
</feature>
<organism evidence="3 4">
    <name type="scientific">Pseudodesulfovibrio cashew</name>
    <dbReference type="NCBI Taxonomy" id="2678688"/>
    <lineage>
        <taxon>Bacteria</taxon>
        <taxon>Pseudomonadati</taxon>
        <taxon>Thermodesulfobacteriota</taxon>
        <taxon>Desulfovibrionia</taxon>
        <taxon>Desulfovibrionales</taxon>
        <taxon>Desulfovibrionaceae</taxon>
    </lineage>
</organism>
<dbReference type="PANTHER" id="PTHR43630:SF2">
    <property type="entry name" value="GLYCOSYLTRANSFERASE"/>
    <property type="match status" value="1"/>
</dbReference>
<gene>
    <name evidence="3" type="ORF">GM415_16750</name>
</gene>
<comment type="similarity">
    <text evidence="1">Belongs to the glycosyltransferase 2 family. WaaE/KdtX subfamily.</text>
</comment>
<keyword evidence="3" id="KW-0808">Transferase</keyword>
<evidence type="ECO:0000313" key="4">
    <source>
        <dbReference type="Proteomes" id="UP000428328"/>
    </source>
</evidence>
<dbReference type="InterPro" id="IPR001173">
    <property type="entry name" value="Glyco_trans_2-like"/>
</dbReference>
<dbReference type="SUPFAM" id="SSF53448">
    <property type="entry name" value="Nucleotide-diphospho-sugar transferases"/>
    <property type="match status" value="1"/>
</dbReference>
<evidence type="ECO:0000259" key="2">
    <source>
        <dbReference type="Pfam" id="PF00535"/>
    </source>
</evidence>
<evidence type="ECO:0000313" key="3">
    <source>
        <dbReference type="EMBL" id="QGY41702.1"/>
    </source>
</evidence>
<dbReference type="PANTHER" id="PTHR43630">
    <property type="entry name" value="POLY-BETA-1,6-N-ACETYL-D-GLUCOSAMINE SYNTHASE"/>
    <property type="match status" value="1"/>
</dbReference>
<dbReference type="EMBL" id="CP046400">
    <property type="protein sequence ID" value="QGY41702.1"/>
    <property type="molecule type" value="Genomic_DNA"/>
</dbReference>
<dbReference type="RefSeq" id="WP_158950205.1">
    <property type="nucleotide sequence ID" value="NZ_CP046400.1"/>
</dbReference>
<protein>
    <submittedName>
        <fullName evidence="3">Glycosyltransferase</fullName>
    </submittedName>
</protein>
<dbReference type="CDD" id="cd02511">
    <property type="entry name" value="Beta4Glucosyltransferase"/>
    <property type="match status" value="1"/>
</dbReference>
<sequence>MKRDTVTGLILTYQGERLLEKCLASLDFCDEILVVDSESTDKTREIAERFGARVIVNPWPGPVKQFQLALAEIKTDWVISLDQDEFLSDELRDNITAKLETNEPVAGYYTPRSSYYYNRFMKHSGWYPDYLFRFFRAGKMQVTASGAHYHFEPLGDTAKLSGDILHYPYESFQQHMEKINYYAEEGAKSLREKGRRGGLWRALLHAVGRFFKLYLLKAGFLDGKAGFYNAMAGFYYTFQKYIRVEENGKWG</sequence>
<keyword evidence="4" id="KW-1185">Reference proteome</keyword>
<dbReference type="KEGG" id="psel:GM415_16750"/>
<reference evidence="3 4" key="1">
    <citation type="submission" date="2019-11" db="EMBL/GenBank/DDBJ databases">
        <authorList>
            <person name="Zheng R.K."/>
            <person name="Sun C.M."/>
        </authorList>
    </citation>
    <scope>NUCLEOTIDE SEQUENCE [LARGE SCALE GENOMIC DNA]</scope>
    <source>
        <strain evidence="3 4">SRB007</strain>
    </source>
</reference>
<accession>A0A6I6JN88</accession>
<dbReference type="Proteomes" id="UP000428328">
    <property type="component" value="Chromosome"/>
</dbReference>
<dbReference type="InterPro" id="IPR029044">
    <property type="entry name" value="Nucleotide-diphossugar_trans"/>
</dbReference>